<protein>
    <submittedName>
        <fullName evidence="2">AAA_11 domain-containing protein</fullName>
    </submittedName>
</protein>
<reference evidence="2" key="1">
    <citation type="submission" date="2020-12" db="UniProtKB">
        <authorList>
            <consortium name="WormBaseParasite"/>
        </authorList>
    </citation>
    <scope>IDENTIFICATION</scope>
    <source>
        <strain evidence="2">MHco3</strain>
    </source>
</reference>
<sequence length="100" mass="10580">MIVLTSNEPIIGIQTAFGTSKTLIGSLIADLSSDTPNTIVIVTTSTNATVAQFTTTLLSLDDFLHLRVVHHISDSTAADNCIPTDADLSKIETLGDTFCN</sequence>
<dbReference type="WBParaSite" id="HCON_00147400-00001">
    <property type="protein sequence ID" value="HCON_00147400-00001"/>
    <property type="gene ID" value="HCON_00147400"/>
</dbReference>
<evidence type="ECO:0000313" key="2">
    <source>
        <dbReference type="WBParaSite" id="HCON_00147400-00001"/>
    </source>
</evidence>
<proteinExistence type="predicted"/>
<evidence type="ECO:0000313" key="1">
    <source>
        <dbReference type="Proteomes" id="UP000025227"/>
    </source>
</evidence>
<accession>A0A7I4YUZ0</accession>
<dbReference type="AlphaFoldDB" id="A0A7I4YUZ0"/>
<dbReference type="Proteomes" id="UP000025227">
    <property type="component" value="Unplaced"/>
</dbReference>
<organism evidence="1 2">
    <name type="scientific">Haemonchus contortus</name>
    <name type="common">Barber pole worm</name>
    <dbReference type="NCBI Taxonomy" id="6289"/>
    <lineage>
        <taxon>Eukaryota</taxon>
        <taxon>Metazoa</taxon>
        <taxon>Ecdysozoa</taxon>
        <taxon>Nematoda</taxon>
        <taxon>Chromadorea</taxon>
        <taxon>Rhabditida</taxon>
        <taxon>Rhabditina</taxon>
        <taxon>Rhabditomorpha</taxon>
        <taxon>Strongyloidea</taxon>
        <taxon>Trichostrongylidae</taxon>
        <taxon>Haemonchus</taxon>
    </lineage>
</organism>
<name>A0A7I4YUZ0_HAECO</name>
<keyword evidence="1" id="KW-1185">Reference proteome</keyword>